<gene>
    <name evidence="5" type="ORF">HDA32_001206</name>
</gene>
<dbReference type="AlphaFoldDB" id="A0A852TP01"/>
<dbReference type="Gene3D" id="3.30.70.920">
    <property type="match status" value="1"/>
</dbReference>
<dbReference type="Pfam" id="PF13404">
    <property type="entry name" value="HTH_AsnC-type"/>
    <property type="match status" value="1"/>
</dbReference>
<dbReference type="PROSITE" id="PS00519">
    <property type="entry name" value="HTH_ASNC_1"/>
    <property type="match status" value="1"/>
</dbReference>
<keyword evidence="2 5" id="KW-0238">DNA-binding</keyword>
<dbReference type="GO" id="GO:0005829">
    <property type="term" value="C:cytosol"/>
    <property type="evidence" value="ECO:0007669"/>
    <property type="project" value="TreeGrafter"/>
</dbReference>
<organism evidence="5 6">
    <name type="scientific">Spinactinospora alkalitolerans</name>
    <dbReference type="NCBI Taxonomy" id="687207"/>
    <lineage>
        <taxon>Bacteria</taxon>
        <taxon>Bacillati</taxon>
        <taxon>Actinomycetota</taxon>
        <taxon>Actinomycetes</taxon>
        <taxon>Streptosporangiales</taxon>
        <taxon>Nocardiopsidaceae</taxon>
        <taxon>Spinactinospora</taxon>
    </lineage>
</organism>
<dbReference type="Gene3D" id="1.10.10.10">
    <property type="entry name" value="Winged helix-like DNA-binding domain superfamily/Winged helix DNA-binding domain"/>
    <property type="match status" value="1"/>
</dbReference>
<comment type="caution">
    <text evidence="5">The sequence shown here is derived from an EMBL/GenBank/DDBJ whole genome shotgun (WGS) entry which is preliminary data.</text>
</comment>
<dbReference type="PANTHER" id="PTHR30154">
    <property type="entry name" value="LEUCINE-RESPONSIVE REGULATORY PROTEIN"/>
    <property type="match status" value="1"/>
</dbReference>
<dbReference type="SMART" id="SM00344">
    <property type="entry name" value="HTH_ASNC"/>
    <property type="match status" value="1"/>
</dbReference>
<dbReference type="InterPro" id="IPR019888">
    <property type="entry name" value="Tscrpt_reg_AsnC-like"/>
</dbReference>
<evidence type="ECO:0000259" key="4">
    <source>
        <dbReference type="PROSITE" id="PS50956"/>
    </source>
</evidence>
<dbReference type="InterPro" id="IPR036388">
    <property type="entry name" value="WH-like_DNA-bd_sf"/>
</dbReference>
<evidence type="ECO:0000256" key="3">
    <source>
        <dbReference type="ARBA" id="ARBA00023163"/>
    </source>
</evidence>
<accession>A0A852TP01</accession>
<evidence type="ECO:0000313" key="5">
    <source>
        <dbReference type="EMBL" id="NYE46086.1"/>
    </source>
</evidence>
<reference evidence="5 6" key="1">
    <citation type="submission" date="2020-07" db="EMBL/GenBank/DDBJ databases">
        <title>Sequencing the genomes of 1000 actinobacteria strains.</title>
        <authorList>
            <person name="Klenk H.-P."/>
        </authorList>
    </citation>
    <scope>NUCLEOTIDE SEQUENCE [LARGE SCALE GENOMIC DNA]</scope>
    <source>
        <strain evidence="5 6">CXB654</strain>
    </source>
</reference>
<dbReference type="Pfam" id="PF01037">
    <property type="entry name" value="AsnC_trans_reg"/>
    <property type="match status" value="1"/>
</dbReference>
<dbReference type="EMBL" id="JACCCC010000001">
    <property type="protein sequence ID" value="NYE46086.1"/>
    <property type="molecule type" value="Genomic_DNA"/>
</dbReference>
<dbReference type="SUPFAM" id="SSF54909">
    <property type="entry name" value="Dimeric alpha+beta barrel"/>
    <property type="match status" value="1"/>
</dbReference>
<dbReference type="InterPro" id="IPR036390">
    <property type="entry name" value="WH_DNA-bd_sf"/>
</dbReference>
<keyword evidence="1" id="KW-0805">Transcription regulation</keyword>
<dbReference type="PRINTS" id="PR00033">
    <property type="entry name" value="HTHASNC"/>
</dbReference>
<dbReference type="PANTHER" id="PTHR30154:SF45">
    <property type="entry name" value="TRANSCRIPTIONAL REGULATORY PROTEIN (PROBABLY ASNC-FAMILY)-RELATED"/>
    <property type="match status" value="1"/>
</dbReference>
<evidence type="ECO:0000256" key="2">
    <source>
        <dbReference type="ARBA" id="ARBA00023125"/>
    </source>
</evidence>
<dbReference type="InterPro" id="IPR019885">
    <property type="entry name" value="Tscrpt_reg_HTH_AsnC-type_CS"/>
</dbReference>
<dbReference type="InterPro" id="IPR011008">
    <property type="entry name" value="Dimeric_a/b-barrel"/>
</dbReference>
<proteinExistence type="predicted"/>
<evidence type="ECO:0000256" key="1">
    <source>
        <dbReference type="ARBA" id="ARBA00023015"/>
    </source>
</evidence>
<dbReference type="PROSITE" id="PS50956">
    <property type="entry name" value="HTH_ASNC_2"/>
    <property type="match status" value="1"/>
</dbReference>
<dbReference type="InterPro" id="IPR019887">
    <property type="entry name" value="Tscrpt_reg_AsnC/Lrp_C"/>
</dbReference>
<dbReference type="Proteomes" id="UP000589036">
    <property type="component" value="Unassembled WGS sequence"/>
</dbReference>
<evidence type="ECO:0000313" key="6">
    <source>
        <dbReference type="Proteomes" id="UP000589036"/>
    </source>
</evidence>
<keyword evidence="3" id="KW-0804">Transcription</keyword>
<name>A0A852TP01_9ACTN</name>
<dbReference type="RefSeq" id="WP_179642246.1">
    <property type="nucleotide sequence ID" value="NZ_BAAAYY010000024.1"/>
</dbReference>
<dbReference type="GO" id="GO:0043565">
    <property type="term" value="F:sequence-specific DNA binding"/>
    <property type="evidence" value="ECO:0007669"/>
    <property type="project" value="InterPro"/>
</dbReference>
<dbReference type="InterPro" id="IPR000485">
    <property type="entry name" value="AsnC-type_HTH_dom"/>
</dbReference>
<dbReference type="SUPFAM" id="SSF46785">
    <property type="entry name" value="Winged helix' DNA-binding domain"/>
    <property type="match status" value="1"/>
</dbReference>
<protein>
    <submittedName>
        <fullName evidence="5">DNA-binding Lrp family transcriptional regulator</fullName>
    </submittedName>
</protein>
<keyword evidence="6" id="KW-1185">Reference proteome</keyword>
<feature type="domain" description="HTH asnC-type" evidence="4">
    <location>
        <begin position="3"/>
        <end position="64"/>
    </location>
</feature>
<sequence>MRLDDVDERIVALLGADARATFAEIGAAVGLSASAVKRRIDRLTASGVIRGFTVRLDPAAIGWGTEAYIELYCRARTSPTEIRAGLTGCAEVISACTVTGDADAVVHIRARDVGHLEETIERIGAQPFVVRTKSTLVLSRLVDQQVLPEPAPDMAPAGL</sequence>
<dbReference type="GO" id="GO:0043200">
    <property type="term" value="P:response to amino acid"/>
    <property type="evidence" value="ECO:0007669"/>
    <property type="project" value="TreeGrafter"/>
</dbReference>